<keyword evidence="10" id="KW-1185">Reference proteome</keyword>
<dbReference type="InterPro" id="IPR002781">
    <property type="entry name" value="TM_pro_TauE-like"/>
</dbReference>
<evidence type="ECO:0000256" key="7">
    <source>
        <dbReference type="ARBA" id="ARBA00023136"/>
    </source>
</evidence>
<comment type="subcellular location">
    <subcellularLocation>
        <location evidence="1 8">Cell membrane</location>
        <topology evidence="1 8">Multi-pass membrane protein</topology>
    </subcellularLocation>
</comment>
<evidence type="ECO:0000256" key="6">
    <source>
        <dbReference type="ARBA" id="ARBA00022989"/>
    </source>
</evidence>
<accession>A0ABN2K7Z0</accession>
<dbReference type="InterPro" id="IPR052017">
    <property type="entry name" value="TSUP"/>
</dbReference>
<dbReference type="EMBL" id="BAAAOA010000008">
    <property type="protein sequence ID" value="GAA1750191.1"/>
    <property type="molecule type" value="Genomic_DNA"/>
</dbReference>
<evidence type="ECO:0000256" key="4">
    <source>
        <dbReference type="ARBA" id="ARBA00022475"/>
    </source>
</evidence>
<keyword evidence="5 8" id="KW-0812">Transmembrane</keyword>
<keyword evidence="4 8" id="KW-1003">Cell membrane</keyword>
<feature type="transmembrane region" description="Helical" evidence="8">
    <location>
        <begin position="41"/>
        <end position="60"/>
    </location>
</feature>
<gene>
    <name evidence="9" type="ORF">GCM10009767_06370</name>
</gene>
<evidence type="ECO:0000256" key="8">
    <source>
        <dbReference type="RuleBase" id="RU363041"/>
    </source>
</evidence>
<comment type="caution">
    <text evidence="9">The sequence shown here is derived from an EMBL/GenBank/DDBJ whole genome shotgun (WGS) entry which is preliminary data.</text>
</comment>
<feature type="transmembrane region" description="Helical" evidence="8">
    <location>
        <begin position="97"/>
        <end position="116"/>
    </location>
</feature>
<evidence type="ECO:0000313" key="10">
    <source>
        <dbReference type="Proteomes" id="UP001501204"/>
    </source>
</evidence>
<evidence type="ECO:0000256" key="3">
    <source>
        <dbReference type="ARBA" id="ARBA00022448"/>
    </source>
</evidence>
<protein>
    <recommendedName>
        <fullName evidence="8">Probable membrane transporter protein</fullName>
    </recommendedName>
</protein>
<keyword evidence="6 8" id="KW-1133">Transmembrane helix</keyword>
<evidence type="ECO:0000256" key="2">
    <source>
        <dbReference type="ARBA" id="ARBA00009142"/>
    </source>
</evidence>
<organism evidence="9 10">
    <name type="scientific">Kocuria aegyptia</name>
    <dbReference type="NCBI Taxonomy" id="330943"/>
    <lineage>
        <taxon>Bacteria</taxon>
        <taxon>Bacillati</taxon>
        <taxon>Actinomycetota</taxon>
        <taxon>Actinomycetes</taxon>
        <taxon>Micrococcales</taxon>
        <taxon>Micrococcaceae</taxon>
        <taxon>Kocuria</taxon>
    </lineage>
</organism>
<reference evidence="9 10" key="1">
    <citation type="journal article" date="2019" name="Int. J. Syst. Evol. Microbiol.">
        <title>The Global Catalogue of Microorganisms (GCM) 10K type strain sequencing project: providing services to taxonomists for standard genome sequencing and annotation.</title>
        <authorList>
            <consortium name="The Broad Institute Genomics Platform"/>
            <consortium name="The Broad Institute Genome Sequencing Center for Infectious Disease"/>
            <person name="Wu L."/>
            <person name="Ma J."/>
        </authorList>
    </citation>
    <scope>NUCLEOTIDE SEQUENCE [LARGE SCALE GENOMIC DNA]</scope>
    <source>
        <strain evidence="9 10">JCM 14735</strain>
    </source>
</reference>
<proteinExistence type="inferred from homology"/>
<evidence type="ECO:0000313" key="9">
    <source>
        <dbReference type="EMBL" id="GAA1750191.1"/>
    </source>
</evidence>
<feature type="transmembrane region" description="Helical" evidence="8">
    <location>
        <begin position="72"/>
        <end position="91"/>
    </location>
</feature>
<comment type="similarity">
    <text evidence="2 8">Belongs to the 4-toluene sulfonate uptake permease (TSUP) (TC 2.A.102) family.</text>
</comment>
<evidence type="ECO:0000256" key="1">
    <source>
        <dbReference type="ARBA" id="ARBA00004651"/>
    </source>
</evidence>
<feature type="transmembrane region" description="Helical" evidence="8">
    <location>
        <begin position="189"/>
        <end position="208"/>
    </location>
</feature>
<keyword evidence="7 8" id="KW-0472">Membrane</keyword>
<evidence type="ECO:0000256" key="5">
    <source>
        <dbReference type="ARBA" id="ARBA00022692"/>
    </source>
</evidence>
<keyword evidence="3" id="KW-0813">Transport</keyword>
<dbReference type="Proteomes" id="UP001501204">
    <property type="component" value="Unassembled WGS sequence"/>
</dbReference>
<name>A0ABN2K7Z0_9MICC</name>
<dbReference type="PANTHER" id="PTHR30269">
    <property type="entry name" value="TRANSMEMBRANE PROTEIN YFCA"/>
    <property type="match status" value="1"/>
</dbReference>
<feature type="transmembrane region" description="Helical" evidence="8">
    <location>
        <begin position="164"/>
        <end position="183"/>
    </location>
</feature>
<dbReference type="Pfam" id="PF01925">
    <property type="entry name" value="TauE"/>
    <property type="match status" value="1"/>
</dbReference>
<dbReference type="PANTHER" id="PTHR30269:SF37">
    <property type="entry name" value="MEMBRANE TRANSPORTER PROTEIN"/>
    <property type="match status" value="1"/>
</dbReference>
<sequence length="237" mass="23702">MTGMEIAVVALVVSVASCLQGAIGFGLGLLAAPVIALFDPTLLPGSIVLVAAGLTVLGVLRDRAAVDVKDASWAVLGQVPGTVAGALLVAALPARTLALVLAGTVLLAVLLSVCGWQPRPRPATVAAAGAASGLLGTATSIGGPPMALVWHGSSRARMRGTMSAFFLFGTLLSLTALTAVGSIDRRTLVFAAVLLPAMVLGFAASGAVNTRINRRIVRRVGLGASTLGAVLVLLQAL</sequence>